<dbReference type="SMART" id="SM00857">
    <property type="entry name" value="Resolvase"/>
    <property type="match status" value="1"/>
</dbReference>
<accession>A0A061AH08</accession>
<evidence type="ECO:0000259" key="6">
    <source>
        <dbReference type="SMART" id="SM00857"/>
    </source>
</evidence>
<proteinExistence type="inferred from homology"/>
<reference evidence="8" key="1">
    <citation type="submission" date="2014-05" db="EMBL/GenBank/DDBJ databases">
        <authorList>
            <person name="Kube M."/>
        </authorList>
    </citation>
    <scope>NUCLEOTIDE SEQUENCE [LARGE SCALE GENOMIC DNA]</scope>
</reference>
<dbReference type="InterPro" id="IPR006119">
    <property type="entry name" value="Resolv_N"/>
</dbReference>
<dbReference type="KEGG" id="aoc:Aocu_01390"/>
<keyword evidence="3" id="KW-0815">Transposition</keyword>
<organism evidence="7 8">
    <name type="scientific">Acholeplasma oculi</name>
    <dbReference type="NCBI Taxonomy" id="35623"/>
    <lineage>
        <taxon>Bacteria</taxon>
        <taxon>Bacillati</taxon>
        <taxon>Mycoplasmatota</taxon>
        <taxon>Mollicutes</taxon>
        <taxon>Acholeplasmatales</taxon>
        <taxon>Acholeplasmataceae</taxon>
        <taxon>Acholeplasma</taxon>
    </lineage>
</organism>
<dbReference type="SUPFAM" id="SSF53041">
    <property type="entry name" value="Resolvase-like"/>
    <property type="match status" value="1"/>
</dbReference>
<name>A0A061AH08_9MOLU</name>
<dbReference type="PANTHER" id="PTHR30461:SF2">
    <property type="entry name" value="SERINE RECOMBINASE PINE-RELATED"/>
    <property type="match status" value="1"/>
</dbReference>
<protein>
    <submittedName>
        <fullName evidence="7">Resolvase</fullName>
    </submittedName>
</protein>
<sequence length="145" mass="16458">MDASLLFVTDGLSGMKDAISRVFPDSRHQSCWVHLARNVSQSVRVKDRHDEGITGTNTKRRVEFNKMILDALAGQINLSITKSISRFARNTLDTISYLRKLKDKGIEVYFKKENLWTLDPKSELILTIMASIAQEESRSISQNVT</sequence>
<dbReference type="InterPro" id="IPR036162">
    <property type="entry name" value="Resolvase-like_N_sf"/>
</dbReference>
<dbReference type="Gene3D" id="3.40.50.1390">
    <property type="entry name" value="Resolvase, N-terminal catalytic domain"/>
    <property type="match status" value="1"/>
</dbReference>
<evidence type="ECO:0000256" key="1">
    <source>
        <dbReference type="ARBA" id="ARBA00002190"/>
    </source>
</evidence>
<feature type="domain" description="Resolvase/invertase-type recombinase catalytic" evidence="6">
    <location>
        <begin position="18"/>
        <end position="145"/>
    </location>
</feature>
<dbReference type="STRING" id="35623.Aocu_01390"/>
<dbReference type="AlphaFoldDB" id="A0A061AH08"/>
<evidence type="ECO:0000256" key="2">
    <source>
        <dbReference type="ARBA" id="ARBA00010961"/>
    </source>
</evidence>
<keyword evidence="4" id="KW-0238">DNA-binding</keyword>
<dbReference type="InterPro" id="IPR050639">
    <property type="entry name" value="SSR_resolvase"/>
</dbReference>
<evidence type="ECO:0000256" key="4">
    <source>
        <dbReference type="ARBA" id="ARBA00023125"/>
    </source>
</evidence>
<dbReference type="GO" id="GO:0006313">
    <property type="term" value="P:DNA transposition"/>
    <property type="evidence" value="ECO:0007669"/>
    <property type="project" value="InterPro"/>
</dbReference>
<comment type="function">
    <text evidence="1">Required for the transposition of the insertion element.</text>
</comment>
<dbReference type="GO" id="GO:0004803">
    <property type="term" value="F:transposase activity"/>
    <property type="evidence" value="ECO:0007669"/>
    <property type="project" value="InterPro"/>
</dbReference>
<dbReference type="CDD" id="cd00338">
    <property type="entry name" value="Ser_Recombinase"/>
    <property type="match status" value="1"/>
</dbReference>
<dbReference type="PATRIC" id="fig|35623.3.peg.139"/>
<dbReference type="Proteomes" id="UP000032434">
    <property type="component" value="Chromosome 1"/>
</dbReference>
<evidence type="ECO:0000256" key="5">
    <source>
        <dbReference type="ARBA" id="ARBA00023172"/>
    </source>
</evidence>
<dbReference type="GO" id="GO:0003677">
    <property type="term" value="F:DNA binding"/>
    <property type="evidence" value="ECO:0007669"/>
    <property type="project" value="UniProtKB-KW"/>
</dbReference>
<dbReference type="GO" id="GO:0000150">
    <property type="term" value="F:DNA strand exchange activity"/>
    <property type="evidence" value="ECO:0007669"/>
    <property type="project" value="InterPro"/>
</dbReference>
<gene>
    <name evidence="7" type="ORF">Aocu_01390</name>
</gene>
<dbReference type="PANTHER" id="PTHR30461">
    <property type="entry name" value="DNA-INVERTASE FROM LAMBDOID PROPHAGE"/>
    <property type="match status" value="1"/>
</dbReference>
<dbReference type="HOGENOM" id="CLU_1782620_0_0_14"/>
<dbReference type="InParanoid" id="A0A061AH08"/>
<evidence type="ECO:0000313" key="8">
    <source>
        <dbReference type="Proteomes" id="UP000032434"/>
    </source>
</evidence>
<comment type="similarity">
    <text evidence="2">Belongs to the transposase mutator family.</text>
</comment>
<dbReference type="EMBL" id="LK028559">
    <property type="protein sequence ID" value="CDR30212.1"/>
    <property type="molecule type" value="Genomic_DNA"/>
</dbReference>
<dbReference type="PROSITE" id="PS01007">
    <property type="entry name" value="TRANSPOSASE_MUTATOR"/>
    <property type="match status" value="1"/>
</dbReference>
<evidence type="ECO:0000256" key="3">
    <source>
        <dbReference type="ARBA" id="ARBA00022578"/>
    </source>
</evidence>
<dbReference type="InterPro" id="IPR001207">
    <property type="entry name" value="Transposase_mutator"/>
</dbReference>
<keyword evidence="8" id="KW-1185">Reference proteome</keyword>
<evidence type="ECO:0000313" key="7">
    <source>
        <dbReference type="EMBL" id="CDR30212.1"/>
    </source>
</evidence>
<dbReference type="Pfam" id="PF00239">
    <property type="entry name" value="Resolvase"/>
    <property type="match status" value="1"/>
</dbReference>
<keyword evidence="5" id="KW-0233">DNA recombination</keyword>